<proteinExistence type="predicted"/>
<name>A0A640SDG1_9ACTN</name>
<sequence length="91" mass="10012">MEGFPRDVLITAKAAINAISLPDLAAVRADAALFQRLFRGVQAQRRMAGLFERGLRTRGRTELDLGDVLGAVARRADRERDSAKSRAWSTS</sequence>
<dbReference type="Gene3D" id="3.90.226.10">
    <property type="entry name" value="2-enoyl-CoA Hydratase, Chain A, domain 1"/>
    <property type="match status" value="1"/>
</dbReference>
<protein>
    <submittedName>
        <fullName evidence="1">Uncharacterized protein</fullName>
    </submittedName>
</protein>
<evidence type="ECO:0000313" key="1">
    <source>
        <dbReference type="EMBL" id="GFE07615.1"/>
    </source>
</evidence>
<comment type="caution">
    <text evidence="1">The sequence shown here is derived from an EMBL/GenBank/DDBJ whole genome shotgun (WGS) entry which is preliminary data.</text>
</comment>
<dbReference type="Proteomes" id="UP000435837">
    <property type="component" value="Unassembled WGS sequence"/>
</dbReference>
<dbReference type="AlphaFoldDB" id="A0A640SDG1"/>
<gene>
    <name evidence="1" type="ORF">Scani_38830</name>
</gene>
<dbReference type="EMBL" id="BLIN01000005">
    <property type="protein sequence ID" value="GFE07615.1"/>
    <property type="molecule type" value="Genomic_DNA"/>
</dbReference>
<accession>A0A640SDG1</accession>
<organism evidence="1 2">
    <name type="scientific">Streptomyces caniferus</name>
    <dbReference type="NCBI Taxonomy" id="285557"/>
    <lineage>
        <taxon>Bacteria</taxon>
        <taxon>Bacillati</taxon>
        <taxon>Actinomycetota</taxon>
        <taxon>Actinomycetes</taxon>
        <taxon>Kitasatosporales</taxon>
        <taxon>Streptomycetaceae</taxon>
        <taxon>Streptomyces</taxon>
    </lineage>
</organism>
<reference evidence="1 2" key="1">
    <citation type="submission" date="2019-12" db="EMBL/GenBank/DDBJ databases">
        <title>Whole genome shotgun sequence of Streptomyces caniferus NBRC 15389.</title>
        <authorList>
            <person name="Ichikawa N."/>
            <person name="Kimura A."/>
            <person name="Kitahashi Y."/>
            <person name="Komaki H."/>
            <person name="Tamura T."/>
        </authorList>
    </citation>
    <scope>NUCLEOTIDE SEQUENCE [LARGE SCALE GENOMIC DNA]</scope>
    <source>
        <strain evidence="1 2">NBRC 15389</strain>
    </source>
</reference>
<evidence type="ECO:0000313" key="2">
    <source>
        <dbReference type="Proteomes" id="UP000435837"/>
    </source>
</evidence>